<gene>
    <name evidence="1" type="ORF">GJ654_10260</name>
</gene>
<accession>A0A6N8DNE5</accession>
<dbReference type="RefSeq" id="WP_155446062.1">
    <property type="nucleotide sequence ID" value="NZ_JAOQNR010000010.1"/>
</dbReference>
<dbReference type="EMBL" id="WNKS01000007">
    <property type="protein sequence ID" value="MTV31376.1"/>
    <property type="molecule type" value="Genomic_DNA"/>
</dbReference>
<sequence>MSDRYISHFPKPDGLPRELLEILAEECAEVVQRVTKALRFGLDESQPGQPFTNAARIGHEVGDVLATLERLQDINVLRRADVAHGVESKRRQLLIFLQNEPVTERV</sequence>
<dbReference type="OrthoDB" id="7373098at2"/>
<reference evidence="1 2" key="1">
    <citation type="submission" date="2019-11" db="EMBL/GenBank/DDBJ databases">
        <title>Whole-genome sequence of a Rhodoblastus acidophilus DSM 142.</title>
        <authorList>
            <person name="Kyndt J.A."/>
            <person name="Meyer T.E."/>
        </authorList>
    </citation>
    <scope>NUCLEOTIDE SEQUENCE [LARGE SCALE GENOMIC DNA]</scope>
    <source>
        <strain evidence="1 2">DSM 142</strain>
    </source>
</reference>
<organism evidence="1 2">
    <name type="scientific">Rhodoblastus acidophilus</name>
    <name type="common">Rhodopseudomonas acidophila</name>
    <dbReference type="NCBI Taxonomy" id="1074"/>
    <lineage>
        <taxon>Bacteria</taxon>
        <taxon>Pseudomonadati</taxon>
        <taxon>Pseudomonadota</taxon>
        <taxon>Alphaproteobacteria</taxon>
        <taxon>Hyphomicrobiales</taxon>
        <taxon>Rhodoblastaceae</taxon>
        <taxon>Rhodoblastus</taxon>
    </lineage>
</organism>
<comment type="caution">
    <text evidence="1">The sequence shown here is derived from an EMBL/GenBank/DDBJ whole genome shotgun (WGS) entry which is preliminary data.</text>
</comment>
<dbReference type="AlphaFoldDB" id="A0A6N8DNE5"/>
<name>A0A6N8DNE5_RHOAC</name>
<protein>
    <submittedName>
        <fullName evidence="1">Uncharacterized protein</fullName>
    </submittedName>
</protein>
<evidence type="ECO:0000313" key="2">
    <source>
        <dbReference type="Proteomes" id="UP000439113"/>
    </source>
</evidence>
<proteinExistence type="predicted"/>
<dbReference type="Proteomes" id="UP000439113">
    <property type="component" value="Unassembled WGS sequence"/>
</dbReference>
<evidence type="ECO:0000313" key="1">
    <source>
        <dbReference type="EMBL" id="MTV31376.1"/>
    </source>
</evidence>